<dbReference type="OrthoDB" id="1700726at2759"/>
<gene>
    <name evidence="3" type="ORF">WICPIJ_005859</name>
</gene>
<keyword evidence="1" id="KW-0547">Nucleotide-binding</keyword>
<dbReference type="PANTHER" id="PTHR43272">
    <property type="entry name" value="LONG-CHAIN-FATTY-ACID--COA LIGASE"/>
    <property type="match status" value="1"/>
</dbReference>
<dbReference type="GO" id="GO:0016020">
    <property type="term" value="C:membrane"/>
    <property type="evidence" value="ECO:0007669"/>
    <property type="project" value="TreeGrafter"/>
</dbReference>
<protein>
    <submittedName>
        <fullName evidence="3">Uncharacterized protein</fullName>
    </submittedName>
</protein>
<name>A0A9P8Q2T6_WICPI</name>
<evidence type="ECO:0000256" key="2">
    <source>
        <dbReference type="ARBA" id="ARBA00022840"/>
    </source>
</evidence>
<proteinExistence type="predicted"/>
<dbReference type="GO" id="GO:0005783">
    <property type="term" value="C:endoplasmic reticulum"/>
    <property type="evidence" value="ECO:0007669"/>
    <property type="project" value="TreeGrafter"/>
</dbReference>
<keyword evidence="4" id="KW-1185">Reference proteome</keyword>
<dbReference type="Gene3D" id="3.40.50.980">
    <property type="match status" value="1"/>
</dbReference>
<evidence type="ECO:0000256" key="1">
    <source>
        <dbReference type="ARBA" id="ARBA00022741"/>
    </source>
</evidence>
<reference evidence="3" key="2">
    <citation type="submission" date="2021-01" db="EMBL/GenBank/DDBJ databases">
        <authorList>
            <person name="Schikora-Tamarit M.A."/>
        </authorList>
    </citation>
    <scope>NUCLEOTIDE SEQUENCE</scope>
    <source>
        <strain evidence="3">CBS2887</strain>
    </source>
</reference>
<evidence type="ECO:0000313" key="3">
    <source>
        <dbReference type="EMBL" id="KAH3683162.1"/>
    </source>
</evidence>
<sequence>MSQSQSEPVRSDLACQFQSIVTAALYVTLNDQYITHILKLTESPIIFCDASKIEKIITLVKRQNLTRIKVIVCFDCNIDKDYHRKCLNSGIKLVNFDQLIEKGKSNPNPFNPKLAGLKLSSLKECYLTQHTLRHFEKNENFEFYIDEFMSTGNDSLTSTLKIKRNRSKELLKDSIDLLYKEGPLVKLRDVQVHGLKL</sequence>
<dbReference type="PANTHER" id="PTHR43272:SF33">
    <property type="entry name" value="AMP-BINDING DOMAIN-CONTAINING PROTEIN-RELATED"/>
    <property type="match status" value="1"/>
</dbReference>
<dbReference type="GO" id="GO:0005524">
    <property type="term" value="F:ATP binding"/>
    <property type="evidence" value="ECO:0007669"/>
    <property type="project" value="UniProtKB-KW"/>
</dbReference>
<accession>A0A9P8Q2T6</accession>
<organism evidence="3 4">
    <name type="scientific">Wickerhamomyces pijperi</name>
    <name type="common">Yeast</name>
    <name type="synonym">Pichia pijperi</name>
    <dbReference type="NCBI Taxonomy" id="599730"/>
    <lineage>
        <taxon>Eukaryota</taxon>
        <taxon>Fungi</taxon>
        <taxon>Dikarya</taxon>
        <taxon>Ascomycota</taxon>
        <taxon>Saccharomycotina</taxon>
        <taxon>Saccharomycetes</taxon>
        <taxon>Phaffomycetales</taxon>
        <taxon>Wickerhamomycetaceae</taxon>
        <taxon>Wickerhamomyces</taxon>
    </lineage>
</organism>
<evidence type="ECO:0000313" key="4">
    <source>
        <dbReference type="Proteomes" id="UP000774326"/>
    </source>
</evidence>
<dbReference type="GO" id="GO:0004467">
    <property type="term" value="F:long-chain fatty acid-CoA ligase activity"/>
    <property type="evidence" value="ECO:0007669"/>
    <property type="project" value="TreeGrafter"/>
</dbReference>
<dbReference type="AlphaFoldDB" id="A0A9P8Q2T6"/>
<dbReference type="EMBL" id="JAEUBG010003215">
    <property type="protein sequence ID" value="KAH3683162.1"/>
    <property type="molecule type" value="Genomic_DNA"/>
</dbReference>
<reference evidence="3" key="1">
    <citation type="journal article" date="2021" name="Open Biol.">
        <title>Shared evolutionary footprints suggest mitochondrial oxidative damage underlies multiple complex I losses in fungi.</title>
        <authorList>
            <person name="Schikora-Tamarit M.A."/>
            <person name="Marcet-Houben M."/>
            <person name="Nosek J."/>
            <person name="Gabaldon T."/>
        </authorList>
    </citation>
    <scope>NUCLEOTIDE SEQUENCE</scope>
    <source>
        <strain evidence="3">CBS2887</strain>
    </source>
</reference>
<dbReference type="Proteomes" id="UP000774326">
    <property type="component" value="Unassembled WGS sequence"/>
</dbReference>
<dbReference type="SUPFAM" id="SSF56801">
    <property type="entry name" value="Acetyl-CoA synthetase-like"/>
    <property type="match status" value="1"/>
</dbReference>
<comment type="caution">
    <text evidence="3">The sequence shown here is derived from an EMBL/GenBank/DDBJ whole genome shotgun (WGS) entry which is preliminary data.</text>
</comment>
<keyword evidence="2" id="KW-0067">ATP-binding</keyword>